<dbReference type="Proteomes" id="UP000054359">
    <property type="component" value="Unassembled WGS sequence"/>
</dbReference>
<gene>
    <name evidence="2" type="ORF">X975_08027</name>
</gene>
<feature type="region of interest" description="Disordered" evidence="1">
    <location>
        <begin position="378"/>
        <end position="397"/>
    </location>
</feature>
<dbReference type="OMA" id="FFGGWRP"/>
<keyword evidence="3" id="KW-1185">Reference proteome</keyword>
<feature type="compositionally biased region" description="Polar residues" evidence="1">
    <location>
        <begin position="386"/>
        <end position="397"/>
    </location>
</feature>
<sequence>MERYKPQQQPQQKQGVRINSNNLPQFIDLQKLSRNHLRGLQDVILQTKDLPLSQLNFPVQHGKPLEIIQISLQELQQNGFNHGRQSNRYNRIRNAPRNKVSYNRIPQNRIPSQPAVQFEYLSVPKIKSVVPKVIPKEIEVTPIKLPQPIHPIDDILGIKNIQVVEVPVPPTVTYGVSKAAENRAPYYGQRESRPVQIQYKLGGHKTQQKVRFPPQFSYQADQLRGPYAASQHQKSNYIQHQQPEIEAELIKLSEEEIQNLLSKLQVIDSKDSQNLLKYFPIGDLLKPKGEELQLIVALPQAEQGQSPGNYQYEIQKYNQQSNNYAKKGQYTAGNQQLSYPSHSSTSVRHNSGGYQIEKQNSVQEVEHNAAGYQVEDESLKSGGDNYEQSGFQSLGGQAGYGQQSVYQGNSYESQNKGYEVSDQQSGYSQDQDVTKNEYANHRQQEPTYIQVLSPQADENGYRREPVLAVEIKHGQSIEDAIKSLDPETLQRLGSHGKEGLEIEVVEIPVDEYTSESKKVQSVVSSNNSTIVSSNKNSTVILRTKLPDKKT</sequence>
<accession>A0A087UHS3</accession>
<feature type="compositionally biased region" description="Low complexity" evidence="1">
    <location>
        <begin position="1"/>
        <end position="14"/>
    </location>
</feature>
<feature type="region of interest" description="Disordered" evidence="1">
    <location>
        <begin position="1"/>
        <end position="20"/>
    </location>
</feature>
<dbReference type="EMBL" id="KK119852">
    <property type="protein sequence ID" value="KFM76912.1"/>
    <property type="molecule type" value="Genomic_DNA"/>
</dbReference>
<evidence type="ECO:0000313" key="3">
    <source>
        <dbReference type="Proteomes" id="UP000054359"/>
    </source>
</evidence>
<dbReference type="OrthoDB" id="6428794at2759"/>
<organism evidence="2 3">
    <name type="scientific">Stegodyphus mimosarum</name>
    <name type="common">African social velvet spider</name>
    <dbReference type="NCBI Taxonomy" id="407821"/>
    <lineage>
        <taxon>Eukaryota</taxon>
        <taxon>Metazoa</taxon>
        <taxon>Ecdysozoa</taxon>
        <taxon>Arthropoda</taxon>
        <taxon>Chelicerata</taxon>
        <taxon>Arachnida</taxon>
        <taxon>Araneae</taxon>
        <taxon>Araneomorphae</taxon>
        <taxon>Entelegynae</taxon>
        <taxon>Eresoidea</taxon>
        <taxon>Eresidae</taxon>
        <taxon>Stegodyphus</taxon>
    </lineage>
</organism>
<proteinExistence type="predicted"/>
<protein>
    <submittedName>
        <fullName evidence="2">Uncharacterized protein</fullName>
    </submittedName>
</protein>
<feature type="non-terminal residue" evidence="2">
    <location>
        <position position="550"/>
    </location>
</feature>
<dbReference type="AlphaFoldDB" id="A0A087UHS3"/>
<name>A0A087UHS3_STEMI</name>
<evidence type="ECO:0000256" key="1">
    <source>
        <dbReference type="SAM" id="MobiDB-lite"/>
    </source>
</evidence>
<reference evidence="2 3" key="1">
    <citation type="submission" date="2013-11" db="EMBL/GenBank/DDBJ databases">
        <title>Genome sequencing of Stegodyphus mimosarum.</title>
        <authorList>
            <person name="Bechsgaard J."/>
        </authorList>
    </citation>
    <scope>NUCLEOTIDE SEQUENCE [LARGE SCALE GENOMIC DNA]</scope>
</reference>
<evidence type="ECO:0000313" key="2">
    <source>
        <dbReference type="EMBL" id="KFM76912.1"/>
    </source>
</evidence>